<organism evidence="2 3">
    <name type="scientific">Candidatus Dehalogenimonas loeffleri</name>
    <dbReference type="NCBI Taxonomy" id="3127115"/>
    <lineage>
        <taxon>Bacteria</taxon>
        <taxon>Bacillati</taxon>
        <taxon>Chloroflexota</taxon>
        <taxon>Dehalococcoidia</taxon>
        <taxon>Dehalococcoidales</taxon>
        <taxon>Dehalococcoidaceae</taxon>
        <taxon>Dehalogenimonas</taxon>
    </lineage>
</organism>
<keyword evidence="1" id="KW-0472">Membrane</keyword>
<keyword evidence="1" id="KW-1133">Transmembrane helix</keyword>
<sequence length="73" mass="8678">MIDFLGRLYEKFWRTAGGKPWTEIIRDDQKKAPLIYMLIFLGLGILLVRLGGKYWWLMLIGFFLGVLAGHFWW</sequence>
<gene>
    <name evidence="2" type="ORF">V8247_04390</name>
</gene>
<protein>
    <submittedName>
        <fullName evidence="2">Uncharacterized protein</fullName>
    </submittedName>
</protein>
<feature type="transmembrane region" description="Helical" evidence="1">
    <location>
        <begin position="32"/>
        <end position="48"/>
    </location>
</feature>
<dbReference type="EMBL" id="CP146612">
    <property type="protein sequence ID" value="WWX26217.1"/>
    <property type="molecule type" value="Genomic_DNA"/>
</dbReference>
<evidence type="ECO:0000256" key="1">
    <source>
        <dbReference type="SAM" id="Phobius"/>
    </source>
</evidence>
<name>A0ABZ2J5M4_9CHLR</name>
<keyword evidence="1" id="KW-0812">Transmembrane</keyword>
<reference evidence="2 3" key="1">
    <citation type="submission" date="2024-03" db="EMBL/GenBank/DDBJ databases">
        <title>A Dehalogenimonas Isolated from Estuarine Sediments Dihaloeliminates Chlorinated Alkanes.</title>
        <authorList>
            <person name="Yang Y."/>
            <person name="Wang H."/>
        </authorList>
    </citation>
    <scope>NUCLEOTIDE SEQUENCE [LARGE SCALE GENOMIC DNA]</scope>
    <source>
        <strain evidence="2 3">W</strain>
    </source>
</reference>
<feature type="transmembrane region" description="Helical" evidence="1">
    <location>
        <begin position="54"/>
        <end position="72"/>
    </location>
</feature>
<evidence type="ECO:0000313" key="3">
    <source>
        <dbReference type="Proteomes" id="UP001375370"/>
    </source>
</evidence>
<dbReference type="Proteomes" id="UP001375370">
    <property type="component" value="Chromosome"/>
</dbReference>
<accession>A0ABZ2J5M4</accession>
<proteinExistence type="predicted"/>
<dbReference type="RefSeq" id="WP_338739172.1">
    <property type="nucleotide sequence ID" value="NZ_CP146612.1"/>
</dbReference>
<keyword evidence="3" id="KW-1185">Reference proteome</keyword>
<evidence type="ECO:0000313" key="2">
    <source>
        <dbReference type="EMBL" id="WWX26217.1"/>
    </source>
</evidence>